<dbReference type="AlphaFoldDB" id="A0A7W7WJ96"/>
<evidence type="ECO:0000313" key="1">
    <source>
        <dbReference type="EMBL" id="MBB4949096.1"/>
    </source>
</evidence>
<gene>
    <name evidence="1" type="ORF">F4556_004631</name>
</gene>
<comment type="caution">
    <text evidence="1">The sequence shown here is derived from an EMBL/GenBank/DDBJ whole genome shotgun (WGS) entry which is preliminary data.</text>
</comment>
<accession>A0A7W7WJ96</accession>
<name>A0A7W7WJ96_9ACTN</name>
<dbReference type="RefSeq" id="WP_184919199.1">
    <property type="nucleotide sequence ID" value="NZ_JACHJR010000001.1"/>
</dbReference>
<dbReference type="EMBL" id="JACHJR010000001">
    <property type="protein sequence ID" value="MBB4949096.1"/>
    <property type="molecule type" value="Genomic_DNA"/>
</dbReference>
<dbReference type="Proteomes" id="UP000573327">
    <property type="component" value="Unassembled WGS sequence"/>
</dbReference>
<protein>
    <submittedName>
        <fullName evidence="1">Uncharacterized protein</fullName>
    </submittedName>
</protein>
<keyword evidence="2" id="KW-1185">Reference proteome</keyword>
<reference evidence="1 2" key="1">
    <citation type="submission" date="2020-08" db="EMBL/GenBank/DDBJ databases">
        <title>Sequencing the genomes of 1000 actinobacteria strains.</title>
        <authorList>
            <person name="Klenk H.-P."/>
        </authorList>
    </citation>
    <scope>NUCLEOTIDE SEQUENCE [LARGE SCALE GENOMIC DNA]</scope>
    <source>
        <strain evidence="1 2">DSM 44786</strain>
    </source>
</reference>
<proteinExistence type="predicted"/>
<sequence>MTGAAEGALTGVDAAFERGDPEVGTAVVRLVFSGAGVEEVAPRVVRALGSADAGVRRLGGVAAGDLARTAGRLTPQLYEVLRAEGFGGVADTAIKDVLTFVPFRRLPGWYRWQWLRLTVRDTVQGWWLRLVDLAETGWAALRRR</sequence>
<organism evidence="1 2">
    <name type="scientific">Kitasatospora gansuensis</name>
    <dbReference type="NCBI Taxonomy" id="258050"/>
    <lineage>
        <taxon>Bacteria</taxon>
        <taxon>Bacillati</taxon>
        <taxon>Actinomycetota</taxon>
        <taxon>Actinomycetes</taxon>
        <taxon>Kitasatosporales</taxon>
        <taxon>Streptomycetaceae</taxon>
        <taxon>Kitasatospora</taxon>
    </lineage>
</organism>
<evidence type="ECO:0000313" key="2">
    <source>
        <dbReference type="Proteomes" id="UP000573327"/>
    </source>
</evidence>